<gene>
    <name evidence="1" type="ORF">ACHAWO_013129</name>
</gene>
<reference evidence="1 2" key="1">
    <citation type="submission" date="2024-10" db="EMBL/GenBank/DDBJ databases">
        <title>Updated reference genomes for cyclostephanoid diatoms.</title>
        <authorList>
            <person name="Roberts W.R."/>
            <person name="Alverson A.J."/>
        </authorList>
    </citation>
    <scope>NUCLEOTIDE SEQUENCE [LARGE SCALE GENOMIC DNA]</scope>
    <source>
        <strain evidence="1 2">AJA010-31</strain>
    </source>
</reference>
<proteinExistence type="predicted"/>
<accession>A0ABD3N0G8</accession>
<dbReference type="AlphaFoldDB" id="A0ABD3N0G8"/>
<name>A0ABD3N0G8_9STRA</name>
<protein>
    <submittedName>
        <fullName evidence="1">Uncharacterized protein</fullName>
    </submittedName>
</protein>
<evidence type="ECO:0000313" key="2">
    <source>
        <dbReference type="Proteomes" id="UP001530400"/>
    </source>
</evidence>
<evidence type="ECO:0000313" key="1">
    <source>
        <dbReference type="EMBL" id="KAL3769109.1"/>
    </source>
</evidence>
<organism evidence="1 2">
    <name type="scientific">Cyclotella atomus</name>
    <dbReference type="NCBI Taxonomy" id="382360"/>
    <lineage>
        <taxon>Eukaryota</taxon>
        <taxon>Sar</taxon>
        <taxon>Stramenopiles</taxon>
        <taxon>Ochrophyta</taxon>
        <taxon>Bacillariophyta</taxon>
        <taxon>Coscinodiscophyceae</taxon>
        <taxon>Thalassiosirophycidae</taxon>
        <taxon>Stephanodiscales</taxon>
        <taxon>Stephanodiscaceae</taxon>
        <taxon>Cyclotella</taxon>
    </lineage>
</organism>
<dbReference type="EMBL" id="JALLPJ020001337">
    <property type="protein sequence ID" value="KAL3769109.1"/>
    <property type="molecule type" value="Genomic_DNA"/>
</dbReference>
<comment type="caution">
    <text evidence="1">The sequence shown here is derived from an EMBL/GenBank/DDBJ whole genome shotgun (WGS) entry which is preliminary data.</text>
</comment>
<dbReference type="Proteomes" id="UP001530400">
    <property type="component" value="Unassembled WGS sequence"/>
</dbReference>
<sequence length="167" mass="18442">MFDFTATQRRSLLLLTIVCLALTSFYNSKSIAALYFVAIDDDSNISSSLANVNVNASSVTKTVVTTTGEGIQDDRTGEESPNLLYFEAPLRVTVVWGIAIHIRRGDLISYLKENSIKTEQRLVDENAYAMVLNQVLKKLEVLGVRDVEVWLYCEGMDGASKIPSAIS</sequence>
<keyword evidence="2" id="KW-1185">Reference proteome</keyword>